<dbReference type="CDD" id="cd13688">
    <property type="entry name" value="PBP2_GltI_DEBP"/>
    <property type="match status" value="1"/>
</dbReference>
<evidence type="ECO:0000313" key="7">
    <source>
        <dbReference type="EMBL" id="QDQ27080.1"/>
    </source>
</evidence>
<dbReference type="RefSeq" id="WP_144278473.1">
    <property type="nucleotide sequence ID" value="NZ_CP041730.1"/>
</dbReference>
<feature type="domain" description="Ionotropic glutamate receptor C-terminal" evidence="6">
    <location>
        <begin position="36"/>
        <end position="267"/>
    </location>
</feature>
<dbReference type="InterPro" id="IPR001638">
    <property type="entry name" value="Solute-binding_3/MltF_N"/>
</dbReference>
<keyword evidence="3 4" id="KW-0732">Signal</keyword>
<dbReference type="SMART" id="SM00062">
    <property type="entry name" value="PBPb"/>
    <property type="match status" value="1"/>
</dbReference>
<keyword evidence="2" id="KW-0813">Transport</keyword>
<dbReference type="GO" id="GO:0015276">
    <property type="term" value="F:ligand-gated monoatomic ion channel activity"/>
    <property type="evidence" value="ECO:0007669"/>
    <property type="project" value="InterPro"/>
</dbReference>
<dbReference type="PANTHER" id="PTHR30085">
    <property type="entry name" value="AMINO ACID ABC TRANSPORTER PERMEASE"/>
    <property type="match status" value="1"/>
</dbReference>
<dbReference type="SUPFAM" id="SSF53850">
    <property type="entry name" value="Periplasmic binding protein-like II"/>
    <property type="match status" value="1"/>
</dbReference>
<evidence type="ECO:0000256" key="1">
    <source>
        <dbReference type="ARBA" id="ARBA00010333"/>
    </source>
</evidence>
<dbReference type="EMBL" id="CP041730">
    <property type="protein sequence ID" value="QDQ27080.1"/>
    <property type="molecule type" value="Genomic_DNA"/>
</dbReference>
<organism evidence="7 8">
    <name type="scientific">Chitinimonas arctica</name>
    <dbReference type="NCBI Taxonomy" id="2594795"/>
    <lineage>
        <taxon>Bacteria</taxon>
        <taxon>Pseudomonadati</taxon>
        <taxon>Pseudomonadota</taxon>
        <taxon>Betaproteobacteria</taxon>
        <taxon>Neisseriales</taxon>
        <taxon>Chitinibacteraceae</taxon>
        <taxon>Chitinimonas</taxon>
    </lineage>
</organism>
<dbReference type="Gene3D" id="3.40.190.10">
    <property type="entry name" value="Periplasmic binding protein-like II"/>
    <property type="match status" value="2"/>
</dbReference>
<reference evidence="8" key="1">
    <citation type="submission" date="2019-07" db="EMBL/GenBank/DDBJ databases">
        <title>Chitinimonas sp. nov., isolated from Ny-Alesund, arctica soil.</title>
        <authorList>
            <person name="Xu Q."/>
            <person name="Peng F."/>
        </authorList>
    </citation>
    <scope>NUCLEOTIDE SEQUENCE [LARGE SCALE GENOMIC DNA]</scope>
    <source>
        <strain evidence="8">R3-44</strain>
    </source>
</reference>
<evidence type="ECO:0000256" key="2">
    <source>
        <dbReference type="ARBA" id="ARBA00022448"/>
    </source>
</evidence>
<evidence type="ECO:0000256" key="3">
    <source>
        <dbReference type="ARBA" id="ARBA00022729"/>
    </source>
</evidence>
<dbReference type="PANTHER" id="PTHR30085:SF2">
    <property type="entry name" value="GLUTAMATE_ASPARTATE IMPORT SOLUTE-BINDING PROTEIN"/>
    <property type="match status" value="1"/>
</dbReference>
<comment type="similarity">
    <text evidence="1">Belongs to the bacterial solute-binding protein 3 family.</text>
</comment>
<evidence type="ECO:0000259" key="6">
    <source>
        <dbReference type="SMART" id="SM00079"/>
    </source>
</evidence>
<name>A0A516SG61_9NEIS</name>
<dbReference type="GO" id="GO:0006865">
    <property type="term" value="P:amino acid transport"/>
    <property type="evidence" value="ECO:0007669"/>
    <property type="project" value="TreeGrafter"/>
</dbReference>
<accession>A0A516SG61</accession>
<feature type="domain" description="Solute-binding protein family 3/N-terminal" evidence="5">
    <location>
        <begin position="36"/>
        <end position="268"/>
    </location>
</feature>
<dbReference type="AlphaFoldDB" id="A0A516SG61"/>
<dbReference type="OrthoDB" id="9807888at2"/>
<dbReference type="GO" id="GO:0005576">
    <property type="term" value="C:extracellular region"/>
    <property type="evidence" value="ECO:0007669"/>
    <property type="project" value="TreeGrafter"/>
</dbReference>
<dbReference type="Pfam" id="PF00497">
    <property type="entry name" value="SBP_bac_3"/>
    <property type="match status" value="1"/>
</dbReference>
<protein>
    <submittedName>
        <fullName evidence="7">Transporter substrate-binding domain-containing protein</fullName>
    </submittedName>
</protein>
<keyword evidence="8" id="KW-1185">Reference proteome</keyword>
<evidence type="ECO:0000256" key="4">
    <source>
        <dbReference type="SAM" id="SignalP"/>
    </source>
</evidence>
<proteinExistence type="inferred from homology"/>
<dbReference type="GO" id="GO:0016020">
    <property type="term" value="C:membrane"/>
    <property type="evidence" value="ECO:0007669"/>
    <property type="project" value="InterPro"/>
</dbReference>
<dbReference type="GO" id="GO:0030288">
    <property type="term" value="C:outer membrane-bounded periplasmic space"/>
    <property type="evidence" value="ECO:0007669"/>
    <property type="project" value="TreeGrafter"/>
</dbReference>
<evidence type="ECO:0000313" key="8">
    <source>
        <dbReference type="Proteomes" id="UP000317550"/>
    </source>
</evidence>
<dbReference type="InterPro" id="IPR051455">
    <property type="entry name" value="Bact_solute-bind_prot3"/>
</dbReference>
<dbReference type="InterPro" id="IPR001320">
    <property type="entry name" value="Iontro_rcpt_C"/>
</dbReference>
<gene>
    <name evidence="7" type="ORF">FNU76_12305</name>
</gene>
<dbReference type="KEGG" id="cari:FNU76_12305"/>
<feature type="chain" id="PRO_5021952015" evidence="4">
    <location>
        <begin position="22"/>
        <end position="296"/>
    </location>
</feature>
<feature type="signal peptide" evidence="4">
    <location>
        <begin position="1"/>
        <end position="21"/>
    </location>
</feature>
<dbReference type="SMART" id="SM00079">
    <property type="entry name" value="PBPe"/>
    <property type="match status" value="1"/>
</dbReference>
<dbReference type="Proteomes" id="UP000317550">
    <property type="component" value="Chromosome"/>
</dbReference>
<sequence length="296" mass="32358">MQKPLILSAVLAALFAGAAQAEELTGTLKKIADTGIITVGHRESSIPFSYLDDKQKPVGYAMDLCTKVVDAVKKKLNKPSLITKLVPVTSQTRIPLMVNGTVDMECGSTTNSKERQKQVGFSNHYYVTAVRMLVKANSGIKSLDDLNGKPVVTTTGTTSDRYIKQNEQGKAIDVKNVYGKDHAESFLMVETGRASAFVMDDILLAGLIANDKNPKNFAIVGPALSVEPYGIMLRKDDAQFKKLVDDTLAGIYKSGEGDRLYNKWFMNPIPPKNININLPMSEKLKEAFKNPNDTGV</sequence>
<evidence type="ECO:0000259" key="5">
    <source>
        <dbReference type="SMART" id="SM00062"/>
    </source>
</evidence>